<sequence>MDTSSRAVRLGISFFLIVRNFRLRVIWLIEARIWKRGSTMADGEGELFCDKQMTSNLGASKRGEPRRARRWLSVKPPDNLLAQLRQPETLPKGHV</sequence>
<name>A0AAE1VGA7_9SOLA</name>
<dbReference type="EMBL" id="JAVYJV010000010">
    <property type="protein sequence ID" value="KAK4360309.1"/>
    <property type="molecule type" value="Genomic_DNA"/>
</dbReference>
<reference evidence="1" key="1">
    <citation type="submission" date="2023-12" db="EMBL/GenBank/DDBJ databases">
        <title>Genome assembly of Anisodus tanguticus.</title>
        <authorList>
            <person name="Wang Y.-J."/>
        </authorList>
    </citation>
    <scope>NUCLEOTIDE SEQUENCE</scope>
    <source>
        <strain evidence="1">KB-2021</strain>
        <tissue evidence="1">Leaf</tissue>
    </source>
</reference>
<gene>
    <name evidence="1" type="ORF">RND71_019261</name>
</gene>
<keyword evidence="2" id="KW-1185">Reference proteome</keyword>
<evidence type="ECO:0000313" key="1">
    <source>
        <dbReference type="EMBL" id="KAK4360309.1"/>
    </source>
</evidence>
<comment type="caution">
    <text evidence="1">The sequence shown here is derived from an EMBL/GenBank/DDBJ whole genome shotgun (WGS) entry which is preliminary data.</text>
</comment>
<protein>
    <submittedName>
        <fullName evidence="1">Uncharacterized protein</fullName>
    </submittedName>
</protein>
<organism evidence="1 2">
    <name type="scientific">Anisodus tanguticus</name>
    <dbReference type="NCBI Taxonomy" id="243964"/>
    <lineage>
        <taxon>Eukaryota</taxon>
        <taxon>Viridiplantae</taxon>
        <taxon>Streptophyta</taxon>
        <taxon>Embryophyta</taxon>
        <taxon>Tracheophyta</taxon>
        <taxon>Spermatophyta</taxon>
        <taxon>Magnoliopsida</taxon>
        <taxon>eudicotyledons</taxon>
        <taxon>Gunneridae</taxon>
        <taxon>Pentapetalae</taxon>
        <taxon>asterids</taxon>
        <taxon>lamiids</taxon>
        <taxon>Solanales</taxon>
        <taxon>Solanaceae</taxon>
        <taxon>Solanoideae</taxon>
        <taxon>Hyoscyameae</taxon>
        <taxon>Anisodus</taxon>
    </lineage>
</organism>
<dbReference type="Proteomes" id="UP001291623">
    <property type="component" value="Unassembled WGS sequence"/>
</dbReference>
<dbReference type="AlphaFoldDB" id="A0AAE1VGA7"/>
<evidence type="ECO:0000313" key="2">
    <source>
        <dbReference type="Proteomes" id="UP001291623"/>
    </source>
</evidence>
<proteinExistence type="predicted"/>
<accession>A0AAE1VGA7</accession>